<dbReference type="PANTHER" id="PTHR30451:SF10">
    <property type="entry name" value="OUTER MEMBRANE USHER PROTEIN YFCU-RELATED"/>
    <property type="match status" value="1"/>
</dbReference>
<dbReference type="SUPFAM" id="SSF141729">
    <property type="entry name" value="FimD N-terminal domain-like"/>
    <property type="match status" value="1"/>
</dbReference>
<sequence>MKIMSVKIKTPITMIALLVMNSCYAATTSAEESVEFNTDVLDAAERTQIDLSRFATDNYVTPGDYLLDIRINGQPVGQEKIRYIEAPEGKRTLPCISGDLLDKLALKDEARAQVTQLYENCYSLQSLPGAKLSNYAGVLEITVPQAWMKYNDPNWTPPERWDEGIAGLLFDYSLNGQLTRQFNGQENYSAVSGYGQAGANIGGWRVRGEYQTSYYSQNHQFDFDWNQIYAYRPLPMMAAKLTLGEIYLNSQVFDTVRFTGVNLASDERMLPPALQGYAPEIHGIARTNAKVTVSQSGRVIYETTVPAGPFNIQDLRSSVRGTLDVRVEEQDGSVSTFQVNTANIPYLTRPGYVRYNISGGTPSRYNHKMQGPTFLSGDFSWGVSNAWSLYGGLQSSGEEYTAASLGIGRDLYAFGAISIDATESWSREPDGNRLKGTSYKLSYAKTFDEYNSSITFAGYRFSQEDFRTMAQYLDERYQGYDHIGREKELYTITGNKTFWAGEAGKATTVFLTWTHQNYWDKRSQDRYGMSVGRAFRIGDINGITANLSAYRTDYKGRKDDSISFSLSVPIGDNKWAGLDIQTNNGKTSPMASYTDNSDYNNLWRIRAGASQSGNASVDGYYQHRSQLAEINTNASYQQSQYMALSTTLRGGFTATRHGAAMHNSGATINTARVMVDTNGIGGVPLNGKKSRTNGYGIAVVPDVVSYNSFDTRVDVDAMDSDIEPSKAISTTTLTEGAIGYQAFGMAKGMKMMGTLRLTDGSVPPFGAEIYNTDGVSVAMVLEDGQAWLAGVNANETLNVMWGGKQQCQVTIPPGANNGSANTLLPCR</sequence>
<feature type="chain" id="PRO_5042740130" evidence="10">
    <location>
        <begin position="26"/>
        <end position="827"/>
    </location>
</feature>
<feature type="domain" description="PapC N-terminal" evidence="12">
    <location>
        <begin position="35"/>
        <end position="176"/>
    </location>
</feature>
<evidence type="ECO:0000256" key="5">
    <source>
        <dbReference type="ARBA" id="ARBA00022692"/>
    </source>
</evidence>
<evidence type="ECO:0000256" key="1">
    <source>
        <dbReference type="ARBA" id="ARBA00004571"/>
    </source>
</evidence>
<keyword evidence="3 9" id="KW-0813">Transport</keyword>
<organism evidence="14">
    <name type="scientific">Citrobacter amalonaticus</name>
    <dbReference type="NCBI Taxonomy" id="35703"/>
    <lineage>
        <taxon>Bacteria</taxon>
        <taxon>Pseudomonadati</taxon>
        <taxon>Pseudomonadota</taxon>
        <taxon>Gammaproteobacteria</taxon>
        <taxon>Enterobacterales</taxon>
        <taxon>Enterobacteriaceae</taxon>
        <taxon>Citrobacter</taxon>
    </lineage>
</organism>
<dbReference type="InterPro" id="IPR042186">
    <property type="entry name" value="FimD_plug_dom"/>
</dbReference>
<dbReference type="Gene3D" id="2.60.40.2610">
    <property type="entry name" value="Outer membrane usher protein FimD, plug domain"/>
    <property type="match status" value="1"/>
</dbReference>
<evidence type="ECO:0000256" key="8">
    <source>
        <dbReference type="ARBA" id="ARBA00023237"/>
    </source>
</evidence>
<keyword evidence="6 10" id="KW-0732">Signal</keyword>
<dbReference type="InterPro" id="IPR043142">
    <property type="entry name" value="PapC-like_C_sf"/>
</dbReference>
<evidence type="ECO:0000256" key="2">
    <source>
        <dbReference type="ARBA" id="ARBA00008064"/>
    </source>
</evidence>
<evidence type="ECO:0000313" key="14">
    <source>
        <dbReference type="EMBL" id="VYT55418.1"/>
    </source>
</evidence>
<feature type="signal peptide" evidence="10">
    <location>
        <begin position="1"/>
        <end position="25"/>
    </location>
</feature>
<dbReference type="Pfam" id="PF13954">
    <property type="entry name" value="PapC_N"/>
    <property type="match status" value="1"/>
</dbReference>
<evidence type="ECO:0000256" key="7">
    <source>
        <dbReference type="ARBA" id="ARBA00023136"/>
    </source>
</evidence>
<dbReference type="Gene3D" id="2.60.40.3110">
    <property type="match status" value="1"/>
</dbReference>
<dbReference type="GO" id="GO:0009279">
    <property type="term" value="C:cell outer membrane"/>
    <property type="evidence" value="ECO:0007669"/>
    <property type="project" value="UniProtKB-SubCell"/>
</dbReference>
<keyword evidence="4" id="KW-1134">Transmembrane beta strand</keyword>
<dbReference type="InterPro" id="IPR037224">
    <property type="entry name" value="PapC_N_sf"/>
</dbReference>
<dbReference type="Pfam" id="PF13953">
    <property type="entry name" value="PapC_C"/>
    <property type="match status" value="1"/>
</dbReference>
<feature type="domain" description="PapC-like C-terminal" evidence="11">
    <location>
        <begin position="754"/>
        <end position="810"/>
    </location>
</feature>
<dbReference type="InterPro" id="IPR000015">
    <property type="entry name" value="Fimb_usher"/>
</dbReference>
<keyword evidence="8 9" id="KW-0998">Cell outer membrane</keyword>
<dbReference type="EMBL" id="LT556085">
    <property type="protein sequence ID" value="SAY92618.1"/>
    <property type="molecule type" value="Genomic_DNA"/>
</dbReference>
<dbReference type="Proteomes" id="UP000245995">
    <property type="component" value="Chromosome CITRO92"/>
</dbReference>
<dbReference type="InterPro" id="IPR025885">
    <property type="entry name" value="PapC_N"/>
</dbReference>
<dbReference type="FunFam" id="2.60.40.3110:FF:000001">
    <property type="entry name" value="Putative fimbrial outer membrane usher"/>
    <property type="match status" value="1"/>
</dbReference>
<dbReference type="Pfam" id="PF00577">
    <property type="entry name" value="Usher"/>
    <property type="match status" value="1"/>
</dbReference>
<evidence type="ECO:0000259" key="12">
    <source>
        <dbReference type="Pfam" id="PF13954"/>
    </source>
</evidence>
<keyword evidence="7 9" id="KW-0472">Membrane</keyword>
<accession>A0A6N2XQG2</accession>
<gene>
    <name evidence="14" type="primary">papC</name>
    <name evidence="13" type="synonym">pmfC</name>
    <name evidence="14" type="ORF">CALFYP1_01661</name>
    <name evidence="13" type="ORF">CITRO92_0625</name>
</gene>
<dbReference type="GO" id="GO:0015473">
    <property type="term" value="F:fimbrial usher porin activity"/>
    <property type="evidence" value="ECO:0007669"/>
    <property type="project" value="InterPro"/>
</dbReference>
<dbReference type="PANTHER" id="PTHR30451">
    <property type="entry name" value="OUTER MEMBRANE USHER PROTEIN"/>
    <property type="match status" value="1"/>
</dbReference>
<evidence type="ECO:0000256" key="9">
    <source>
        <dbReference type="RuleBase" id="RU003884"/>
    </source>
</evidence>
<evidence type="ECO:0000313" key="15">
    <source>
        <dbReference type="Proteomes" id="UP000245995"/>
    </source>
</evidence>
<name>A0A6N2XQG2_CITAM</name>
<evidence type="ECO:0000313" key="13">
    <source>
        <dbReference type="EMBL" id="SAY92618.1"/>
    </source>
</evidence>
<evidence type="ECO:0000256" key="6">
    <source>
        <dbReference type="ARBA" id="ARBA00022729"/>
    </source>
</evidence>
<evidence type="ECO:0000259" key="11">
    <source>
        <dbReference type="Pfam" id="PF13953"/>
    </source>
</evidence>
<evidence type="ECO:0000256" key="10">
    <source>
        <dbReference type="SAM" id="SignalP"/>
    </source>
</evidence>
<dbReference type="Gene3D" id="2.60.40.2070">
    <property type="match status" value="1"/>
</dbReference>
<evidence type="ECO:0000256" key="3">
    <source>
        <dbReference type="ARBA" id="ARBA00022448"/>
    </source>
</evidence>
<keyword evidence="5 9" id="KW-0812">Transmembrane</keyword>
<dbReference type="InterPro" id="IPR025949">
    <property type="entry name" value="PapC-like_C"/>
</dbReference>
<reference evidence="14" key="2">
    <citation type="submission" date="2019-11" db="EMBL/GenBank/DDBJ databases">
        <authorList>
            <person name="Feng L."/>
        </authorList>
    </citation>
    <scope>NUCLEOTIDE SEQUENCE</scope>
    <source>
        <strain evidence="14">CAmalonaticusLFYP1</strain>
    </source>
</reference>
<evidence type="ECO:0000256" key="4">
    <source>
        <dbReference type="ARBA" id="ARBA00022452"/>
    </source>
</evidence>
<comment type="similarity">
    <text evidence="2 9">Belongs to the fimbrial export usher family.</text>
</comment>
<reference evidence="13 15" key="1">
    <citation type="submission" date="2016-04" db="EMBL/GenBank/DDBJ databases">
        <authorList>
            <person name="Regsiter A."/>
            <person name="William W."/>
        </authorList>
    </citation>
    <scope>NUCLEOTIDE SEQUENCE [LARGE SCALE GENOMIC DNA]</scope>
    <source>
        <strain evidence="13 15">92</strain>
    </source>
</reference>
<dbReference type="GO" id="GO:0009297">
    <property type="term" value="P:pilus assembly"/>
    <property type="evidence" value="ECO:0007669"/>
    <property type="project" value="InterPro"/>
</dbReference>
<dbReference type="EMBL" id="CACRTI010000020">
    <property type="protein sequence ID" value="VYT55418.1"/>
    <property type="molecule type" value="Genomic_DNA"/>
</dbReference>
<dbReference type="Gene3D" id="3.10.20.410">
    <property type="match status" value="1"/>
</dbReference>
<dbReference type="PROSITE" id="PS01151">
    <property type="entry name" value="FIMBRIAL_USHER"/>
    <property type="match status" value="1"/>
</dbReference>
<dbReference type="AlphaFoldDB" id="A0A6N2XQG2"/>
<dbReference type="InterPro" id="IPR018030">
    <property type="entry name" value="Fimbrial_membr_usher_CS"/>
</dbReference>
<proteinExistence type="inferred from homology"/>
<comment type="subcellular location">
    <subcellularLocation>
        <location evidence="1 9">Cell outer membrane</location>
        <topology evidence="1 9">Multi-pass membrane protein</topology>
    </subcellularLocation>
</comment>
<protein>
    <submittedName>
        <fullName evidence="14">Outer membrane usher protein PapC</fullName>
    </submittedName>
    <submittedName>
        <fullName evidence="13">Outer membrane usher protein PmfC</fullName>
    </submittedName>
</protein>
<keyword evidence="9" id="KW-1029">Fimbrium biogenesis</keyword>